<feature type="region of interest" description="Disordered" evidence="1">
    <location>
        <begin position="625"/>
        <end position="644"/>
    </location>
</feature>
<protein>
    <submittedName>
        <fullName evidence="2">Uncharacterized protein</fullName>
    </submittedName>
</protein>
<organism evidence="2 3">
    <name type="scientific">Xanthomonas campestris pv. phaseoli</name>
    <dbReference type="NCBI Taxonomy" id="317013"/>
    <lineage>
        <taxon>Bacteria</taxon>
        <taxon>Pseudomonadati</taxon>
        <taxon>Pseudomonadota</taxon>
        <taxon>Gammaproteobacteria</taxon>
        <taxon>Lysobacterales</taxon>
        <taxon>Lysobacteraceae</taxon>
        <taxon>Xanthomonas</taxon>
    </lineage>
</organism>
<dbReference type="InterPro" id="IPR025586">
    <property type="entry name" value="PcfJ"/>
</dbReference>
<proteinExistence type="predicted"/>
<sequence length="644" mass="73613">MMLRDSSTEPEFIGDASDTHGELALAAPRRRRRASSFGGREDLGRVYGAAKDLIIKHKLLVLKQFEEADGVKRLTICNLWRIERHPDQSTTAFEYDLETGEWTRATVFDEWPAIPIWPVSVTKKPDYWPTVIRTAIWKALIASGFNDLPKFHNPWPEKVLERHQKRIRAKGYWRCEYTNDWYHKSDRQRLISDKEAKELGLTVPKGHRAEMTPGMMAYSLLAAYTTPAKKKKGKGWLRKDSMEKGARALRAALWEHFLDRDVVSAQLALHRDTLSFASCLDWAVNRRPQLLRVISESRNLLPLLVSIDFKHWHRSDLFSRKLWVRGARKTTPVDRGFYNASESGQHLSGYGRSSRHGFHSFETKAAWRWLSNASMLIVKSWVAYGRDNAVATNLALATSNIQRRIPVVAVVRLIEASPDNRHARDLPRYGVSPVLQQVYRLYLTHAAQLWADEGFKAVRAWAGYPGSNRFSDVVDYLEGEGFAQGLPDKNSTWTSLERRSADWHRRIAIQNMEKQLSGIPEQHWEAAVREVEIDGIACRPLLSSREMAVEGYEMSHCVGGYTPRCIDGRYRVYSLLEPDGTRSTLGLRITRRQVSVEQHRGKYNGPISPLAEAAGRELAVRYRQALGPGKKHHSPRHAPRDEAP</sequence>
<comment type="caution">
    <text evidence="2">The sequence shown here is derived from an EMBL/GenBank/DDBJ whole genome shotgun (WGS) entry which is preliminary data.</text>
</comment>
<dbReference type="Pfam" id="PF14284">
    <property type="entry name" value="PcfJ"/>
    <property type="match status" value="1"/>
</dbReference>
<evidence type="ECO:0000313" key="3">
    <source>
        <dbReference type="Proteomes" id="UP000234345"/>
    </source>
</evidence>
<accession>A0A7Z7NGJ0</accession>
<dbReference type="Proteomes" id="UP000234345">
    <property type="component" value="Unassembled WGS sequence"/>
</dbReference>
<dbReference type="RefSeq" id="WP_099866704.1">
    <property type="nucleotide sequence ID" value="NZ_OCZC01000056.1"/>
</dbReference>
<name>A0A7Z7NGJ0_XANCH</name>
<dbReference type="EMBL" id="OCZC01000056">
    <property type="protein sequence ID" value="SOO23788.1"/>
    <property type="molecule type" value="Genomic_DNA"/>
</dbReference>
<evidence type="ECO:0000313" key="2">
    <source>
        <dbReference type="EMBL" id="SOO23788.1"/>
    </source>
</evidence>
<evidence type="ECO:0000256" key="1">
    <source>
        <dbReference type="SAM" id="MobiDB-lite"/>
    </source>
</evidence>
<gene>
    <name evidence="2" type="ORF">XFF6991_30108</name>
</gene>
<dbReference type="AlphaFoldDB" id="A0A7Z7NGJ0"/>
<reference evidence="2 3" key="1">
    <citation type="submission" date="2017-10" db="EMBL/GenBank/DDBJ databases">
        <authorList>
            <person name="Regsiter A."/>
            <person name="William W."/>
        </authorList>
    </citation>
    <scope>NUCLEOTIDE SEQUENCE [LARGE SCALE GENOMIC DNA]</scope>
    <source>
        <strain evidence="2 3">CFBP6991</strain>
    </source>
</reference>